<sequence length="143" mass="16894">MDENRSLTRMNWEFNNYHKFAKCYCASKNFCSGYYSDIDHHVDEEESYTIKYYNSPQYEKTYKKKEQAKKQCDSCICHHLEYFKLGTLVDVYLSNGCQFLSIYFIYLDSQSCCGYFLQIDDQAVPVMIDCRQIDAIRKACSAS</sequence>
<dbReference type="EMBL" id="PDFK01000003">
    <property type="protein sequence ID" value="PKU51626.1"/>
    <property type="molecule type" value="Genomic_DNA"/>
</dbReference>
<dbReference type="Proteomes" id="UP000234956">
    <property type="component" value="Unassembled WGS sequence"/>
</dbReference>
<dbReference type="RefSeq" id="WP_036117101.1">
    <property type="nucleotide sequence ID" value="NZ_PDFK01000003.1"/>
</dbReference>
<accession>A0A2I0V038</accession>
<reference evidence="1 2" key="1">
    <citation type="submission" date="2017-10" db="EMBL/GenBank/DDBJ databases">
        <title>Draft genome of Lysinibacillus fusiformis strain Juneja, a laboratory-derived pathogen of Drosophila melanogaster.</title>
        <authorList>
            <person name="Smith B.R."/>
            <person name="Unckless R.L."/>
        </authorList>
    </citation>
    <scope>NUCLEOTIDE SEQUENCE [LARGE SCALE GENOMIC DNA]</scope>
    <source>
        <strain evidence="1 2">Juneja</strain>
    </source>
</reference>
<evidence type="ECO:0000313" key="2">
    <source>
        <dbReference type="Proteomes" id="UP000234956"/>
    </source>
</evidence>
<evidence type="ECO:0000313" key="1">
    <source>
        <dbReference type="EMBL" id="PKU51626.1"/>
    </source>
</evidence>
<comment type="caution">
    <text evidence="1">The sequence shown here is derived from an EMBL/GenBank/DDBJ whole genome shotgun (WGS) entry which is preliminary data.</text>
</comment>
<dbReference type="AlphaFoldDB" id="A0A2I0V038"/>
<protein>
    <submittedName>
        <fullName evidence="1">Uncharacterized protein</fullName>
    </submittedName>
</protein>
<gene>
    <name evidence="1" type="ORF">CRI88_13095</name>
</gene>
<name>A0A2I0V038_9BACI</name>
<proteinExistence type="predicted"/>
<organism evidence="1 2">
    <name type="scientific">Lysinibacillus fusiformis</name>
    <dbReference type="NCBI Taxonomy" id="28031"/>
    <lineage>
        <taxon>Bacteria</taxon>
        <taxon>Bacillati</taxon>
        <taxon>Bacillota</taxon>
        <taxon>Bacilli</taxon>
        <taxon>Bacillales</taxon>
        <taxon>Bacillaceae</taxon>
        <taxon>Lysinibacillus</taxon>
    </lineage>
</organism>